<reference evidence="4" key="2">
    <citation type="submission" date="2014-07" db="EMBL/GenBank/DDBJ databases">
        <authorList>
            <person name="Hull J."/>
        </authorList>
    </citation>
    <scope>NUCLEOTIDE SEQUENCE</scope>
</reference>
<evidence type="ECO:0000256" key="1">
    <source>
        <dbReference type="PROSITE-ProRule" id="PRU00047"/>
    </source>
</evidence>
<feature type="region of interest" description="Disordered" evidence="2">
    <location>
        <begin position="149"/>
        <end position="172"/>
    </location>
</feature>
<name>A0A0A9YZ54_LYGHE</name>
<dbReference type="InterPro" id="IPR001878">
    <property type="entry name" value="Znf_CCHC"/>
</dbReference>
<organism evidence="4">
    <name type="scientific">Lygus hesperus</name>
    <name type="common">Western plant bug</name>
    <dbReference type="NCBI Taxonomy" id="30085"/>
    <lineage>
        <taxon>Eukaryota</taxon>
        <taxon>Metazoa</taxon>
        <taxon>Ecdysozoa</taxon>
        <taxon>Arthropoda</taxon>
        <taxon>Hexapoda</taxon>
        <taxon>Insecta</taxon>
        <taxon>Pterygota</taxon>
        <taxon>Neoptera</taxon>
        <taxon>Paraneoptera</taxon>
        <taxon>Hemiptera</taxon>
        <taxon>Heteroptera</taxon>
        <taxon>Panheteroptera</taxon>
        <taxon>Cimicomorpha</taxon>
        <taxon>Miridae</taxon>
        <taxon>Mirini</taxon>
        <taxon>Lygus</taxon>
    </lineage>
</organism>
<evidence type="ECO:0000256" key="2">
    <source>
        <dbReference type="SAM" id="MobiDB-lite"/>
    </source>
</evidence>
<dbReference type="GO" id="GO:0008270">
    <property type="term" value="F:zinc ion binding"/>
    <property type="evidence" value="ECO:0007669"/>
    <property type="project" value="UniProtKB-KW"/>
</dbReference>
<evidence type="ECO:0000313" key="4">
    <source>
        <dbReference type="EMBL" id="JAG37474.1"/>
    </source>
</evidence>
<keyword evidence="1" id="KW-0479">Metal-binding</keyword>
<reference evidence="4" key="1">
    <citation type="journal article" date="2014" name="PLoS ONE">
        <title>Transcriptome-Based Identification of ABC Transporters in the Western Tarnished Plant Bug Lygus hesperus.</title>
        <authorList>
            <person name="Hull J.J."/>
            <person name="Chaney K."/>
            <person name="Geib S.M."/>
            <person name="Fabrick J.A."/>
            <person name="Brent C.S."/>
            <person name="Walsh D."/>
            <person name="Lavine L.C."/>
        </authorList>
    </citation>
    <scope>NUCLEOTIDE SEQUENCE</scope>
</reference>
<dbReference type="InterPro" id="IPR036875">
    <property type="entry name" value="Znf_CCHC_sf"/>
</dbReference>
<dbReference type="SMART" id="SM00343">
    <property type="entry name" value="ZnF_C2HC"/>
    <property type="match status" value="2"/>
</dbReference>
<dbReference type="SUPFAM" id="SSF57756">
    <property type="entry name" value="Retrovirus zinc finger-like domains"/>
    <property type="match status" value="1"/>
</dbReference>
<accession>A0A0A9YZ54</accession>
<dbReference type="EMBL" id="GBHO01006130">
    <property type="protein sequence ID" value="JAG37474.1"/>
    <property type="molecule type" value="Transcribed_RNA"/>
</dbReference>
<gene>
    <name evidence="4" type="primary">gag_24</name>
    <name evidence="4" type="ORF">CM83_76011</name>
</gene>
<feature type="domain" description="CCHC-type" evidence="3">
    <location>
        <begin position="112"/>
        <end position="126"/>
    </location>
</feature>
<feature type="non-terminal residue" evidence="4">
    <location>
        <position position="1"/>
    </location>
</feature>
<evidence type="ECO:0000259" key="3">
    <source>
        <dbReference type="PROSITE" id="PS50158"/>
    </source>
</evidence>
<sequence>QIAISTVLVHMAQFDGRIHRMAFTSEVSSRDSFLKEMRAISYKKRPAPPASLSDSKRIRLNSGNWTKCNWCGRTNHKTDDCYHKPQKSTAAEGGLNQQNRFSYIASKKPITCYKCGVNGHLAINCRTPPAQKDTIGAMERRVDFCQVNPTGLLSHKGTPPGTGDRQDGSVGE</sequence>
<dbReference type="Pfam" id="PF00098">
    <property type="entry name" value="zf-CCHC"/>
    <property type="match status" value="1"/>
</dbReference>
<keyword evidence="1" id="KW-0863">Zinc-finger</keyword>
<protein>
    <submittedName>
        <fullName evidence="4">Gag polyprotein</fullName>
    </submittedName>
</protein>
<dbReference type="GO" id="GO:0003676">
    <property type="term" value="F:nucleic acid binding"/>
    <property type="evidence" value="ECO:0007669"/>
    <property type="project" value="InterPro"/>
</dbReference>
<dbReference type="Gene3D" id="4.10.60.10">
    <property type="entry name" value="Zinc finger, CCHC-type"/>
    <property type="match status" value="1"/>
</dbReference>
<dbReference type="PROSITE" id="PS50158">
    <property type="entry name" value="ZF_CCHC"/>
    <property type="match status" value="1"/>
</dbReference>
<dbReference type="AlphaFoldDB" id="A0A0A9YZ54"/>
<proteinExistence type="predicted"/>
<keyword evidence="1" id="KW-0862">Zinc</keyword>